<reference evidence="2" key="1">
    <citation type="journal article" date="2019" name="Sci. Rep.">
        <title>Draft genome of Tanacetum cinerariifolium, the natural source of mosquito coil.</title>
        <authorList>
            <person name="Yamashiro T."/>
            <person name="Shiraishi A."/>
            <person name="Satake H."/>
            <person name="Nakayama K."/>
        </authorList>
    </citation>
    <scope>NUCLEOTIDE SEQUENCE</scope>
</reference>
<dbReference type="PANTHER" id="PTHR48475">
    <property type="entry name" value="RIBONUCLEASE H"/>
    <property type="match status" value="1"/>
</dbReference>
<evidence type="ECO:0008006" key="3">
    <source>
        <dbReference type="Google" id="ProtNLM"/>
    </source>
</evidence>
<evidence type="ECO:0000256" key="1">
    <source>
        <dbReference type="SAM" id="MobiDB-lite"/>
    </source>
</evidence>
<gene>
    <name evidence="2" type="ORF">Tci_034812</name>
</gene>
<name>A0A6L2LRA7_TANCI</name>
<sequence>MVQALIHTTRSLRTTFRIHKVAVIIDGPMEEILKLSGRKGRLEKWVAKIQTYDISYIQRKETEWSVVKKLFRQREQVQKTPRADEAKTPNLNKELQVKLIPTPRAWRLYLGKETIKEGSGAGIILVSPDEKMHSYAIRLKFNASDHAMDFEALLEGLVTSVNKGVKDLHVFIRRKPHTSNRIGKEVQGRNHGCNSPIP</sequence>
<evidence type="ECO:0000313" key="2">
    <source>
        <dbReference type="EMBL" id="GEU62834.1"/>
    </source>
</evidence>
<accession>A0A6L2LRA7</accession>
<comment type="caution">
    <text evidence="2">The sequence shown here is derived from an EMBL/GenBank/DDBJ whole genome shotgun (WGS) entry which is preliminary data.</text>
</comment>
<feature type="region of interest" description="Disordered" evidence="1">
    <location>
        <begin position="179"/>
        <end position="198"/>
    </location>
</feature>
<dbReference type="AlphaFoldDB" id="A0A6L2LRA7"/>
<dbReference type="EMBL" id="BKCJ010004741">
    <property type="protein sequence ID" value="GEU62834.1"/>
    <property type="molecule type" value="Genomic_DNA"/>
</dbReference>
<protein>
    <recommendedName>
        <fullName evidence="3">Reverse transcriptase domain-containing protein</fullName>
    </recommendedName>
</protein>
<proteinExistence type="predicted"/>
<dbReference type="PANTHER" id="PTHR48475:SF1">
    <property type="entry name" value="RNASE H TYPE-1 DOMAIN-CONTAINING PROTEIN"/>
    <property type="match status" value="1"/>
</dbReference>
<organism evidence="2">
    <name type="scientific">Tanacetum cinerariifolium</name>
    <name type="common">Dalmatian daisy</name>
    <name type="synonym">Chrysanthemum cinerariifolium</name>
    <dbReference type="NCBI Taxonomy" id="118510"/>
    <lineage>
        <taxon>Eukaryota</taxon>
        <taxon>Viridiplantae</taxon>
        <taxon>Streptophyta</taxon>
        <taxon>Embryophyta</taxon>
        <taxon>Tracheophyta</taxon>
        <taxon>Spermatophyta</taxon>
        <taxon>Magnoliopsida</taxon>
        <taxon>eudicotyledons</taxon>
        <taxon>Gunneridae</taxon>
        <taxon>Pentapetalae</taxon>
        <taxon>asterids</taxon>
        <taxon>campanulids</taxon>
        <taxon>Asterales</taxon>
        <taxon>Asteraceae</taxon>
        <taxon>Asteroideae</taxon>
        <taxon>Anthemideae</taxon>
        <taxon>Anthemidinae</taxon>
        <taxon>Tanacetum</taxon>
    </lineage>
</organism>